<dbReference type="EMBL" id="JBHSQW010000039">
    <property type="protein sequence ID" value="MFC5996331.1"/>
    <property type="molecule type" value="Genomic_DNA"/>
</dbReference>
<evidence type="ECO:0000256" key="2">
    <source>
        <dbReference type="ARBA" id="ARBA00022967"/>
    </source>
</evidence>
<keyword evidence="4" id="KW-0067">ATP-binding</keyword>
<dbReference type="Pfam" id="PF00005">
    <property type="entry name" value="ABC_tran"/>
    <property type="match status" value="1"/>
</dbReference>
<evidence type="ECO:0000313" key="5">
    <source>
        <dbReference type="Proteomes" id="UP001596302"/>
    </source>
</evidence>
<dbReference type="RefSeq" id="WP_379586918.1">
    <property type="nucleotide sequence ID" value="NZ_JBHSQW010000039.1"/>
</dbReference>
<keyword evidence="5" id="KW-1185">Reference proteome</keyword>
<dbReference type="InterPro" id="IPR027417">
    <property type="entry name" value="P-loop_NTPase"/>
</dbReference>
<comment type="caution">
    <text evidence="4">The sequence shown here is derived from an EMBL/GenBank/DDBJ whole genome shotgun (WGS) entry which is preliminary data.</text>
</comment>
<gene>
    <name evidence="4" type="ORF">ACFQE5_19180</name>
</gene>
<sequence>MTHPLQAVGVEVRFAGRTVLDGVELTVHRGQWLALVGRNGCGKTTLLRVLAGLHRPDAGRVLLDGAELAGQSRRAVARRVAVLPQTLPPVGTLTVR</sequence>
<feature type="domain" description="ABC transporter" evidence="3">
    <location>
        <begin position="20"/>
        <end position="95"/>
    </location>
</feature>
<dbReference type="PANTHER" id="PTHR42794:SF1">
    <property type="entry name" value="HEMIN IMPORT ATP-BINDING PROTEIN HMUV"/>
    <property type="match status" value="1"/>
</dbReference>
<evidence type="ECO:0000313" key="4">
    <source>
        <dbReference type="EMBL" id="MFC5996331.1"/>
    </source>
</evidence>
<feature type="non-terminal residue" evidence="4">
    <location>
        <position position="96"/>
    </location>
</feature>
<dbReference type="PANTHER" id="PTHR42794">
    <property type="entry name" value="HEMIN IMPORT ATP-BINDING PROTEIN HMUV"/>
    <property type="match status" value="1"/>
</dbReference>
<name>A0ABW1J6D0_9PSEU</name>
<organism evidence="4 5">
    <name type="scientific">Pseudonocardia hispaniensis</name>
    <dbReference type="NCBI Taxonomy" id="904933"/>
    <lineage>
        <taxon>Bacteria</taxon>
        <taxon>Bacillati</taxon>
        <taxon>Actinomycetota</taxon>
        <taxon>Actinomycetes</taxon>
        <taxon>Pseudonocardiales</taxon>
        <taxon>Pseudonocardiaceae</taxon>
        <taxon>Pseudonocardia</taxon>
    </lineage>
</organism>
<proteinExistence type="predicted"/>
<dbReference type="GO" id="GO:0005524">
    <property type="term" value="F:ATP binding"/>
    <property type="evidence" value="ECO:0007669"/>
    <property type="project" value="UniProtKB-KW"/>
</dbReference>
<accession>A0ABW1J6D0</accession>
<dbReference type="Proteomes" id="UP001596302">
    <property type="component" value="Unassembled WGS sequence"/>
</dbReference>
<reference evidence="5" key="1">
    <citation type="journal article" date="2019" name="Int. J. Syst. Evol. Microbiol.">
        <title>The Global Catalogue of Microorganisms (GCM) 10K type strain sequencing project: providing services to taxonomists for standard genome sequencing and annotation.</title>
        <authorList>
            <consortium name="The Broad Institute Genomics Platform"/>
            <consortium name="The Broad Institute Genome Sequencing Center for Infectious Disease"/>
            <person name="Wu L."/>
            <person name="Ma J."/>
        </authorList>
    </citation>
    <scope>NUCLEOTIDE SEQUENCE [LARGE SCALE GENOMIC DNA]</scope>
    <source>
        <strain evidence="5">CCM 8391</strain>
    </source>
</reference>
<keyword evidence="2" id="KW-1278">Translocase</keyword>
<dbReference type="SUPFAM" id="SSF52540">
    <property type="entry name" value="P-loop containing nucleoside triphosphate hydrolases"/>
    <property type="match status" value="1"/>
</dbReference>
<dbReference type="InterPro" id="IPR003439">
    <property type="entry name" value="ABC_transporter-like_ATP-bd"/>
</dbReference>
<keyword evidence="1" id="KW-0813">Transport</keyword>
<keyword evidence="4" id="KW-0547">Nucleotide-binding</keyword>
<dbReference type="Gene3D" id="3.40.50.300">
    <property type="entry name" value="P-loop containing nucleotide triphosphate hydrolases"/>
    <property type="match status" value="1"/>
</dbReference>
<evidence type="ECO:0000259" key="3">
    <source>
        <dbReference type="Pfam" id="PF00005"/>
    </source>
</evidence>
<protein>
    <submittedName>
        <fullName evidence="4">ATP-binding cassette domain-containing protein</fullName>
    </submittedName>
</protein>
<evidence type="ECO:0000256" key="1">
    <source>
        <dbReference type="ARBA" id="ARBA00022448"/>
    </source>
</evidence>